<dbReference type="RefSeq" id="WP_143011352.1">
    <property type="nucleotide sequence ID" value="NZ_FNBN01000001.1"/>
</dbReference>
<evidence type="ECO:0000313" key="2">
    <source>
        <dbReference type="Proteomes" id="UP000199045"/>
    </source>
</evidence>
<dbReference type="OrthoDB" id="9818689at2"/>
<gene>
    <name evidence="1" type="ORF">SAMN04488121_101767</name>
</gene>
<organism evidence="1 2">
    <name type="scientific">Chitinophaga filiformis</name>
    <name type="common">Myxococcus filiformis</name>
    <name type="synonym">Flexibacter filiformis</name>
    <dbReference type="NCBI Taxonomy" id="104663"/>
    <lineage>
        <taxon>Bacteria</taxon>
        <taxon>Pseudomonadati</taxon>
        <taxon>Bacteroidota</taxon>
        <taxon>Chitinophagia</taxon>
        <taxon>Chitinophagales</taxon>
        <taxon>Chitinophagaceae</taxon>
        <taxon>Chitinophaga</taxon>
    </lineage>
</organism>
<dbReference type="AlphaFoldDB" id="A0A1G7I9J8"/>
<name>A0A1G7I9J8_CHIFI</name>
<accession>A0A1G7I9J8</accession>
<protein>
    <submittedName>
        <fullName evidence="1">Uncharacterized protein</fullName>
    </submittedName>
</protein>
<sequence>MTSLKMIEKVFNTTLPKSFTESWEGLLEDKLCKLKVYNFGEFYLLNEAAITALNTKKEPGVTLSSALKDARKLIDKWPLLHDYVPIAIEHLYIDIYCFIAFKKTKGVIADESLYFVYSLTTGIPENFHFKQIASKYTDILGDGRYAELAAIAHAKDSQLTITATDHIYSHLFERYTFFDGYLDTIAKQLNKLFSTFDDVKFFDEGGHTLYCESGRVKSVIFDTGDKVMQPIENTNIQDPEKVIYNNLKRVLAGKLGPYMLYIFQWRFFSREIAETGLGLSKNNNIDPLISQYGMMLRFFE</sequence>
<dbReference type="EMBL" id="FNBN01000001">
    <property type="protein sequence ID" value="SDF09390.1"/>
    <property type="molecule type" value="Genomic_DNA"/>
</dbReference>
<evidence type="ECO:0000313" key="1">
    <source>
        <dbReference type="EMBL" id="SDF09390.1"/>
    </source>
</evidence>
<proteinExistence type="predicted"/>
<dbReference type="Proteomes" id="UP000199045">
    <property type="component" value="Unassembled WGS sequence"/>
</dbReference>
<reference evidence="2" key="1">
    <citation type="submission" date="2016-10" db="EMBL/GenBank/DDBJ databases">
        <authorList>
            <person name="Varghese N."/>
            <person name="Submissions S."/>
        </authorList>
    </citation>
    <scope>NUCLEOTIDE SEQUENCE [LARGE SCALE GENOMIC DNA]</scope>
    <source>
        <strain evidence="2">DSM 527</strain>
    </source>
</reference>